<evidence type="ECO:0000313" key="1">
    <source>
        <dbReference type="EMBL" id="OIQ88505.1"/>
    </source>
</evidence>
<gene>
    <name evidence="1" type="ORF">GALL_296390</name>
</gene>
<dbReference type="EMBL" id="MLJW01000370">
    <property type="protein sequence ID" value="OIQ88505.1"/>
    <property type="molecule type" value="Genomic_DNA"/>
</dbReference>
<organism evidence="1">
    <name type="scientific">mine drainage metagenome</name>
    <dbReference type="NCBI Taxonomy" id="410659"/>
    <lineage>
        <taxon>unclassified sequences</taxon>
        <taxon>metagenomes</taxon>
        <taxon>ecological metagenomes</taxon>
    </lineage>
</organism>
<comment type="caution">
    <text evidence="1">The sequence shown here is derived from an EMBL/GenBank/DDBJ whole genome shotgun (WGS) entry which is preliminary data.</text>
</comment>
<accession>A0A1J5QXS5</accession>
<protein>
    <submittedName>
        <fullName evidence="1">Uncharacterized protein</fullName>
    </submittedName>
</protein>
<dbReference type="AlphaFoldDB" id="A0A1J5QXS5"/>
<sequence>MMMQTHIQRHRIHPVAFQQQLVAFRRMALHRGELLVRELPGLVEDFLRDHHLAEIMQQSGHARLAGLLLIEAKLTRQGDHQGANRHRMHVGVIILGLQTGQTDQGARATRHRVGNFLHQRHGVGGIQRIPHARLVEHGYHGFLGLGTDFCRLLQFLLDCNTFNLHRIADGVIEHPLDFNLDFGLLHGLAGRDIQALAGIDPDFADAAVLDGLDVLRIHELEFAAPERVIHP</sequence>
<proteinExistence type="predicted"/>
<name>A0A1J5QXS5_9ZZZZ</name>
<reference evidence="1" key="1">
    <citation type="submission" date="2016-10" db="EMBL/GenBank/DDBJ databases">
        <title>Sequence of Gallionella enrichment culture.</title>
        <authorList>
            <person name="Poehlein A."/>
            <person name="Muehling M."/>
            <person name="Daniel R."/>
        </authorList>
    </citation>
    <scope>NUCLEOTIDE SEQUENCE</scope>
</reference>